<name>A0A9P7FB54_9AGAM</name>
<keyword evidence="2" id="KW-1185">Reference proteome</keyword>
<dbReference type="EMBL" id="JABBWM010000016">
    <property type="protein sequence ID" value="KAG2112055.1"/>
    <property type="molecule type" value="Genomic_DNA"/>
</dbReference>
<sequence>PVEYQVPVELVELLPGKVDSPVVPFLSLVLNINISTLAHRDDKDLTLCLVLPIGEFVGGGWCL</sequence>
<comment type="caution">
    <text evidence="1">The sequence shown here is derived from an EMBL/GenBank/DDBJ whole genome shotgun (WGS) entry which is preliminary data.</text>
</comment>
<dbReference type="AlphaFoldDB" id="A0A9P7FB54"/>
<feature type="non-terminal residue" evidence="1">
    <location>
        <position position="63"/>
    </location>
</feature>
<evidence type="ECO:0000313" key="2">
    <source>
        <dbReference type="Proteomes" id="UP000823399"/>
    </source>
</evidence>
<reference evidence="1" key="1">
    <citation type="journal article" date="2020" name="New Phytol.">
        <title>Comparative genomics reveals dynamic genome evolution in host specialist ectomycorrhizal fungi.</title>
        <authorList>
            <person name="Lofgren L.A."/>
            <person name="Nguyen N.H."/>
            <person name="Vilgalys R."/>
            <person name="Ruytinx J."/>
            <person name="Liao H.L."/>
            <person name="Branco S."/>
            <person name="Kuo A."/>
            <person name="LaButti K."/>
            <person name="Lipzen A."/>
            <person name="Andreopoulos W."/>
            <person name="Pangilinan J."/>
            <person name="Riley R."/>
            <person name="Hundley H."/>
            <person name="Na H."/>
            <person name="Barry K."/>
            <person name="Grigoriev I.V."/>
            <person name="Stajich J.E."/>
            <person name="Kennedy P.G."/>
        </authorList>
    </citation>
    <scope>NUCLEOTIDE SEQUENCE</scope>
    <source>
        <strain evidence="1">FC423</strain>
    </source>
</reference>
<accession>A0A9P7FB54</accession>
<dbReference type="RefSeq" id="XP_041295112.1">
    <property type="nucleotide sequence ID" value="XM_041430251.1"/>
</dbReference>
<organism evidence="1 2">
    <name type="scientific">Suillus discolor</name>
    <dbReference type="NCBI Taxonomy" id="1912936"/>
    <lineage>
        <taxon>Eukaryota</taxon>
        <taxon>Fungi</taxon>
        <taxon>Dikarya</taxon>
        <taxon>Basidiomycota</taxon>
        <taxon>Agaricomycotina</taxon>
        <taxon>Agaricomycetes</taxon>
        <taxon>Agaricomycetidae</taxon>
        <taxon>Boletales</taxon>
        <taxon>Suillineae</taxon>
        <taxon>Suillaceae</taxon>
        <taxon>Suillus</taxon>
    </lineage>
</organism>
<dbReference type="GeneID" id="64692510"/>
<protein>
    <submittedName>
        <fullName evidence="1">Uncharacterized protein</fullName>
    </submittedName>
</protein>
<feature type="non-terminal residue" evidence="1">
    <location>
        <position position="1"/>
    </location>
</feature>
<evidence type="ECO:0000313" key="1">
    <source>
        <dbReference type="EMBL" id="KAG2112055.1"/>
    </source>
</evidence>
<proteinExistence type="predicted"/>
<gene>
    <name evidence="1" type="ORF">F5147DRAFT_541833</name>
</gene>
<dbReference type="OrthoDB" id="3017944at2759"/>
<dbReference type="Proteomes" id="UP000823399">
    <property type="component" value="Unassembled WGS sequence"/>
</dbReference>